<proteinExistence type="predicted"/>
<dbReference type="AlphaFoldDB" id="F8Q849"/>
<keyword evidence="3" id="KW-1185">Reference proteome</keyword>
<evidence type="ECO:0000259" key="1">
    <source>
        <dbReference type="PROSITE" id="PS00497"/>
    </source>
</evidence>
<dbReference type="Proteomes" id="UP000008063">
    <property type="component" value="Unassembled WGS sequence"/>
</dbReference>
<feature type="domain" description="Tyrosinase copper-binding" evidence="1">
    <location>
        <begin position="116"/>
        <end position="133"/>
    </location>
</feature>
<reference evidence="3" key="1">
    <citation type="journal article" date="2011" name="Science">
        <title>The plant cell wall-decomposing machinery underlies the functional diversity of forest fungi.</title>
        <authorList>
            <person name="Eastwood D.C."/>
            <person name="Floudas D."/>
            <person name="Binder M."/>
            <person name="Majcherczyk A."/>
            <person name="Schneider P."/>
            <person name="Aerts A."/>
            <person name="Asiegbu F.O."/>
            <person name="Baker S.E."/>
            <person name="Barry K."/>
            <person name="Bendiksby M."/>
            <person name="Blumentritt M."/>
            <person name="Coutinho P.M."/>
            <person name="Cullen D."/>
            <person name="de Vries R.P."/>
            <person name="Gathman A."/>
            <person name="Goodell B."/>
            <person name="Henrissat B."/>
            <person name="Ihrmark K."/>
            <person name="Kauserud H."/>
            <person name="Kohler A."/>
            <person name="LaButti K."/>
            <person name="Lapidus A."/>
            <person name="Lavin J.L."/>
            <person name="Lee Y.-H."/>
            <person name="Lindquist E."/>
            <person name="Lilly W."/>
            <person name="Lucas S."/>
            <person name="Morin E."/>
            <person name="Murat C."/>
            <person name="Oguiza J.A."/>
            <person name="Park J."/>
            <person name="Pisabarro A.G."/>
            <person name="Riley R."/>
            <person name="Rosling A."/>
            <person name="Salamov A."/>
            <person name="Schmidt O."/>
            <person name="Schmutz J."/>
            <person name="Skrede I."/>
            <person name="Stenlid J."/>
            <person name="Wiebenga A."/>
            <person name="Xie X."/>
            <person name="Kuees U."/>
            <person name="Hibbett D.S."/>
            <person name="Hoffmeister D."/>
            <person name="Hoegberg N."/>
            <person name="Martin F."/>
            <person name="Grigoriev I.V."/>
            <person name="Watkinson S.C."/>
        </authorList>
    </citation>
    <scope>NUCLEOTIDE SEQUENCE [LARGE SCALE GENOMIC DNA]</scope>
    <source>
        <strain evidence="3">strain S7.3</strain>
    </source>
</reference>
<dbReference type="InterPro" id="IPR002227">
    <property type="entry name" value="Tyrosinase_Cu-bd"/>
</dbReference>
<dbReference type="OrthoDB" id="6132182at2759"/>
<dbReference type="GO" id="GO:0016491">
    <property type="term" value="F:oxidoreductase activity"/>
    <property type="evidence" value="ECO:0007669"/>
    <property type="project" value="InterPro"/>
</dbReference>
<dbReference type="Pfam" id="PF00264">
    <property type="entry name" value="Tyrosinase"/>
    <property type="match status" value="1"/>
</dbReference>
<gene>
    <name evidence="2" type="ORF">SERLA73DRAFT_59891</name>
</gene>
<dbReference type="SUPFAM" id="SSF48056">
    <property type="entry name" value="Di-copper centre-containing domain"/>
    <property type="match status" value="1"/>
</dbReference>
<sequence>MSNPDYYPVVGRKDTGANYDRLSIQELQSNHPYQFTLFILAFLVIQERPLTDPQSPLSAVFLENPAGSFGAIASIHGKPYQEWIGDKRKELEKIADFNSNDRKDTGPVPSRFGGVHGAVSFPPWHRSYLLLLEQIIGTIAEKLAQALEQSSAGERNLWVPAARQLRFPYWDWAAEDVPNPLSYYPFVGEIPPDFQDVVREVRSLSY</sequence>
<dbReference type="HOGENOM" id="CLU_053895_1_0_1"/>
<dbReference type="EMBL" id="GL945485">
    <property type="protein sequence ID" value="EGN95737.1"/>
    <property type="molecule type" value="Genomic_DNA"/>
</dbReference>
<dbReference type="STRING" id="936435.F8Q849"/>
<evidence type="ECO:0000313" key="3">
    <source>
        <dbReference type="Proteomes" id="UP000008063"/>
    </source>
</evidence>
<evidence type="ECO:0000313" key="2">
    <source>
        <dbReference type="EMBL" id="EGN95737.1"/>
    </source>
</evidence>
<dbReference type="InterPro" id="IPR008922">
    <property type="entry name" value="Di-copper_centre_dom_sf"/>
</dbReference>
<organism evidence="3">
    <name type="scientific">Serpula lacrymans var. lacrymans (strain S7.3)</name>
    <name type="common">Dry rot fungus</name>
    <dbReference type="NCBI Taxonomy" id="936435"/>
    <lineage>
        <taxon>Eukaryota</taxon>
        <taxon>Fungi</taxon>
        <taxon>Dikarya</taxon>
        <taxon>Basidiomycota</taxon>
        <taxon>Agaricomycotina</taxon>
        <taxon>Agaricomycetes</taxon>
        <taxon>Agaricomycetidae</taxon>
        <taxon>Boletales</taxon>
        <taxon>Coniophorineae</taxon>
        <taxon>Serpulaceae</taxon>
        <taxon>Serpula</taxon>
    </lineage>
</organism>
<dbReference type="PROSITE" id="PS00497">
    <property type="entry name" value="TYROSINASE_1"/>
    <property type="match status" value="1"/>
</dbReference>
<name>F8Q849_SERL3</name>
<dbReference type="InParanoid" id="F8Q849"/>
<dbReference type="Gene3D" id="1.10.1280.10">
    <property type="entry name" value="Di-copper center containing domain from catechol oxidase"/>
    <property type="match status" value="1"/>
</dbReference>
<protein>
    <recommendedName>
        <fullName evidence="1">Tyrosinase copper-binding domain-containing protein</fullName>
    </recommendedName>
</protein>
<accession>F8Q849</accession>
<dbReference type="OMA" id="PFKEWIG"/>